<reference evidence="1 2" key="1">
    <citation type="journal article" date="2020" name="Nature">
        <title>Six reference-quality genomes reveal evolution of bat adaptations.</title>
        <authorList>
            <person name="Jebb D."/>
            <person name="Huang Z."/>
            <person name="Pippel M."/>
            <person name="Hughes G.M."/>
            <person name="Lavrichenko K."/>
            <person name="Devanna P."/>
            <person name="Winkler S."/>
            <person name="Jermiin L.S."/>
            <person name="Skirmuntt E.C."/>
            <person name="Katzourakis A."/>
            <person name="Burkitt-Gray L."/>
            <person name="Ray D.A."/>
            <person name="Sullivan K.A.M."/>
            <person name="Roscito J.G."/>
            <person name="Kirilenko B.M."/>
            <person name="Davalos L.M."/>
            <person name="Corthals A.P."/>
            <person name="Power M.L."/>
            <person name="Jones G."/>
            <person name="Ransome R.D."/>
            <person name="Dechmann D.K.N."/>
            <person name="Locatelli A.G."/>
            <person name="Puechmaille S.J."/>
            <person name="Fedrigo O."/>
            <person name="Jarvis E.D."/>
            <person name="Hiller M."/>
            <person name="Vernes S.C."/>
            <person name="Myers E.W."/>
            <person name="Teeling E.C."/>
        </authorList>
    </citation>
    <scope>NUCLEOTIDE SEQUENCE [LARGE SCALE GENOMIC DNA]</scope>
    <source>
        <strain evidence="1">Bat1K_MPI-CBG_1</strain>
    </source>
</reference>
<dbReference type="SMART" id="SM00368">
    <property type="entry name" value="LRR_RI"/>
    <property type="match status" value="3"/>
</dbReference>
<name>A0A833YTE6_9CHIR</name>
<organism evidence="1 2">
    <name type="scientific">Phyllostomus discolor</name>
    <name type="common">pale spear-nosed bat</name>
    <dbReference type="NCBI Taxonomy" id="89673"/>
    <lineage>
        <taxon>Eukaryota</taxon>
        <taxon>Metazoa</taxon>
        <taxon>Chordata</taxon>
        <taxon>Craniata</taxon>
        <taxon>Vertebrata</taxon>
        <taxon>Euteleostomi</taxon>
        <taxon>Mammalia</taxon>
        <taxon>Eutheria</taxon>
        <taxon>Laurasiatheria</taxon>
        <taxon>Chiroptera</taxon>
        <taxon>Yangochiroptera</taxon>
        <taxon>Phyllostomidae</taxon>
        <taxon>Phyllostominae</taxon>
        <taxon>Phyllostomus</taxon>
    </lineage>
</organism>
<dbReference type="InterPro" id="IPR001611">
    <property type="entry name" value="Leu-rich_rpt"/>
</dbReference>
<dbReference type="AlphaFoldDB" id="A0A833YTE6"/>
<dbReference type="GO" id="GO:0005829">
    <property type="term" value="C:cytosol"/>
    <property type="evidence" value="ECO:0007669"/>
    <property type="project" value="TreeGrafter"/>
</dbReference>
<dbReference type="PANTHER" id="PTHR45690:SF7">
    <property type="entry name" value="NACHT, LRR AND PYD DOMAINS-CONTAINING PROTEIN 5"/>
    <property type="match status" value="1"/>
</dbReference>
<dbReference type="GO" id="GO:0050727">
    <property type="term" value="P:regulation of inflammatory response"/>
    <property type="evidence" value="ECO:0007669"/>
    <property type="project" value="TreeGrafter"/>
</dbReference>
<dbReference type="InterPro" id="IPR032675">
    <property type="entry name" value="LRR_dom_sf"/>
</dbReference>
<comment type="caution">
    <text evidence="1">The sequence shown here is derived from an EMBL/GenBank/DDBJ whole genome shotgun (WGS) entry which is preliminary data.</text>
</comment>
<dbReference type="PANTHER" id="PTHR45690">
    <property type="entry name" value="NACHT, LRR AND PYD DOMAINS-CONTAINING PROTEIN 12"/>
    <property type="match status" value="1"/>
</dbReference>
<protein>
    <submittedName>
        <fullName evidence="1">NLR family pyrin domain containing 5</fullName>
    </submittedName>
</protein>
<dbReference type="GO" id="GO:0005739">
    <property type="term" value="C:mitochondrion"/>
    <property type="evidence" value="ECO:0007669"/>
    <property type="project" value="TreeGrafter"/>
</dbReference>
<dbReference type="Pfam" id="PF13516">
    <property type="entry name" value="LRR_6"/>
    <property type="match status" value="2"/>
</dbReference>
<dbReference type="GO" id="GO:0005938">
    <property type="term" value="C:cell cortex"/>
    <property type="evidence" value="ECO:0007669"/>
    <property type="project" value="TreeGrafter"/>
</dbReference>
<dbReference type="GO" id="GO:0005634">
    <property type="term" value="C:nucleus"/>
    <property type="evidence" value="ECO:0007669"/>
    <property type="project" value="TreeGrafter"/>
</dbReference>
<dbReference type="InterPro" id="IPR050637">
    <property type="entry name" value="NLRP_innate_immun_reg"/>
</dbReference>
<gene>
    <name evidence="1" type="ORF">HJG60_013872</name>
</gene>
<proteinExistence type="predicted"/>
<dbReference type="Gene3D" id="3.80.10.10">
    <property type="entry name" value="Ribonuclease Inhibitor"/>
    <property type="match status" value="1"/>
</dbReference>
<evidence type="ECO:0000313" key="2">
    <source>
        <dbReference type="Proteomes" id="UP000664940"/>
    </source>
</evidence>
<evidence type="ECO:0000313" key="1">
    <source>
        <dbReference type="EMBL" id="KAF6078826.1"/>
    </source>
</evidence>
<dbReference type="GO" id="GO:0106333">
    <property type="term" value="C:subcortical maternal complex"/>
    <property type="evidence" value="ECO:0007669"/>
    <property type="project" value="TreeGrafter"/>
</dbReference>
<dbReference type="EMBL" id="JABVXQ010000014">
    <property type="protein sequence ID" value="KAF6078826.1"/>
    <property type="molecule type" value="Genomic_DNA"/>
</dbReference>
<accession>A0A833YTE6</accession>
<sequence length="173" mass="19055">MKCCLTAACCKSLCTVITRSKHLRSLDLAANALGDVGVAALCEGLKQRTTGLKRLGLEACGLTSDCCGVLASALVSNQHLSSLNLMRNNFTPEGIKKLCSAFEHPMSNLQVIGLWKWQYPDPTRKLLEKVQALKPHMVIGDDWYSFDEDDRYWWKTEARKPRPPTLGGAGTST</sequence>
<dbReference type="Proteomes" id="UP000664940">
    <property type="component" value="Unassembled WGS sequence"/>
</dbReference>
<dbReference type="SUPFAM" id="SSF52047">
    <property type="entry name" value="RNI-like"/>
    <property type="match status" value="1"/>
</dbReference>